<keyword evidence="7 10" id="KW-0472">Membrane</keyword>
<comment type="similarity">
    <text evidence="2">Belongs to the SPCS2 family.</text>
</comment>
<feature type="transmembrane region" description="Helical" evidence="10">
    <location>
        <begin position="88"/>
        <end position="106"/>
    </location>
</feature>
<evidence type="ECO:0000256" key="5">
    <source>
        <dbReference type="ARBA" id="ARBA00022824"/>
    </source>
</evidence>
<dbReference type="PANTHER" id="PTHR13085">
    <property type="entry name" value="MICROSOMAL SIGNAL PEPTIDASE 25 KDA SUBUNIT"/>
    <property type="match status" value="1"/>
</dbReference>
<evidence type="ECO:0000256" key="1">
    <source>
        <dbReference type="ARBA" id="ARBA00004477"/>
    </source>
</evidence>
<feature type="transmembrane region" description="Helical" evidence="10">
    <location>
        <begin position="118"/>
        <end position="138"/>
    </location>
</feature>
<evidence type="ECO:0000256" key="10">
    <source>
        <dbReference type="SAM" id="Phobius"/>
    </source>
</evidence>
<dbReference type="AlphaFoldDB" id="A0A165QA64"/>
<evidence type="ECO:0000256" key="4">
    <source>
        <dbReference type="ARBA" id="ARBA00022692"/>
    </source>
</evidence>
<feature type="region of interest" description="Disordered" evidence="9">
    <location>
        <begin position="1"/>
        <end position="29"/>
    </location>
</feature>
<name>A0A165QA64_9APHY</name>
<accession>A0A165QA64</accession>
<keyword evidence="6 10" id="KW-1133">Transmembrane helix</keyword>
<dbReference type="GO" id="GO:0045047">
    <property type="term" value="P:protein targeting to ER"/>
    <property type="evidence" value="ECO:0007669"/>
    <property type="project" value="TreeGrafter"/>
</dbReference>
<dbReference type="OrthoDB" id="29558at2759"/>
<evidence type="ECO:0000256" key="7">
    <source>
        <dbReference type="ARBA" id="ARBA00023136"/>
    </source>
</evidence>
<proteinExistence type="inferred from homology"/>
<keyword evidence="5" id="KW-0256">Endoplasmic reticulum</keyword>
<dbReference type="EMBL" id="KV429060">
    <property type="protein sequence ID" value="KZT69203.1"/>
    <property type="molecule type" value="Genomic_DNA"/>
</dbReference>
<dbReference type="STRING" id="1314783.A0A165QA64"/>
<keyword evidence="12" id="KW-1185">Reference proteome</keyword>
<organism evidence="11 12">
    <name type="scientific">Daedalea quercina L-15889</name>
    <dbReference type="NCBI Taxonomy" id="1314783"/>
    <lineage>
        <taxon>Eukaryota</taxon>
        <taxon>Fungi</taxon>
        <taxon>Dikarya</taxon>
        <taxon>Basidiomycota</taxon>
        <taxon>Agaricomycotina</taxon>
        <taxon>Agaricomycetes</taxon>
        <taxon>Polyporales</taxon>
        <taxon>Fomitopsis</taxon>
    </lineage>
</organism>
<evidence type="ECO:0000256" key="2">
    <source>
        <dbReference type="ARBA" id="ARBA00007324"/>
    </source>
</evidence>
<keyword evidence="4 10" id="KW-0812">Transmembrane</keyword>
<evidence type="ECO:0000256" key="9">
    <source>
        <dbReference type="SAM" id="MobiDB-lite"/>
    </source>
</evidence>
<evidence type="ECO:0000256" key="3">
    <source>
        <dbReference type="ARBA" id="ARBA00017057"/>
    </source>
</evidence>
<comment type="subcellular location">
    <subcellularLocation>
        <location evidence="1">Endoplasmic reticulum membrane</location>
        <topology evidence="1">Multi-pass membrane protein</topology>
    </subcellularLocation>
</comment>
<dbReference type="PANTHER" id="PTHR13085:SF0">
    <property type="entry name" value="SIGNAL PEPTIDASE COMPLEX SUBUNIT 2"/>
    <property type="match status" value="1"/>
</dbReference>
<evidence type="ECO:0000313" key="12">
    <source>
        <dbReference type="Proteomes" id="UP000076727"/>
    </source>
</evidence>
<dbReference type="InterPro" id="IPR009582">
    <property type="entry name" value="Spc2/SPCS2"/>
</dbReference>
<dbReference type="Proteomes" id="UP000076727">
    <property type="component" value="Unassembled WGS sequence"/>
</dbReference>
<protein>
    <recommendedName>
        <fullName evidence="3">Signal peptidase complex subunit 2</fullName>
    </recommendedName>
</protein>
<gene>
    <name evidence="11" type="ORF">DAEQUDRAFT_710794</name>
</gene>
<evidence type="ECO:0000256" key="6">
    <source>
        <dbReference type="ARBA" id="ARBA00022989"/>
    </source>
</evidence>
<evidence type="ECO:0000313" key="11">
    <source>
        <dbReference type="EMBL" id="KZT69203.1"/>
    </source>
</evidence>
<dbReference type="GO" id="GO:0005787">
    <property type="term" value="C:signal peptidase complex"/>
    <property type="evidence" value="ECO:0007669"/>
    <property type="project" value="InterPro"/>
</dbReference>
<sequence length="237" mass="25888">MAPRNRKAGGGEPSLSVGTSRDAVDAPEPSADGILASALLPSTEGRDVVKVNNASVTEMKHACDDALKRFLSRPELFNQIYTHTDVRLGLGWASVFVALGTGLYGWKVDFEKSKPAVWAGVILYVLLTTIQTLYAYFIEGDIVFVGKRKTFDKRIVTERITLTSTTTPSTPTSPPAYSLGLTYVRSTSGGKSLLGRGRAKGERGYNAFFDERGVMDQEAFERWIGEMVGQVMEGKHE</sequence>
<reference evidence="11 12" key="1">
    <citation type="journal article" date="2016" name="Mol. Biol. Evol.">
        <title>Comparative Genomics of Early-Diverging Mushroom-Forming Fungi Provides Insights into the Origins of Lignocellulose Decay Capabilities.</title>
        <authorList>
            <person name="Nagy L.G."/>
            <person name="Riley R."/>
            <person name="Tritt A."/>
            <person name="Adam C."/>
            <person name="Daum C."/>
            <person name="Floudas D."/>
            <person name="Sun H."/>
            <person name="Yadav J.S."/>
            <person name="Pangilinan J."/>
            <person name="Larsson K.H."/>
            <person name="Matsuura K."/>
            <person name="Barry K."/>
            <person name="Labutti K."/>
            <person name="Kuo R."/>
            <person name="Ohm R.A."/>
            <person name="Bhattacharya S.S."/>
            <person name="Shirouzu T."/>
            <person name="Yoshinaga Y."/>
            <person name="Martin F.M."/>
            <person name="Grigoriev I.V."/>
            <person name="Hibbett D.S."/>
        </authorList>
    </citation>
    <scope>NUCLEOTIDE SEQUENCE [LARGE SCALE GENOMIC DNA]</scope>
    <source>
        <strain evidence="11 12">L-15889</strain>
    </source>
</reference>
<dbReference type="Pfam" id="PF06703">
    <property type="entry name" value="SPC25"/>
    <property type="match status" value="1"/>
</dbReference>
<evidence type="ECO:0000256" key="8">
    <source>
        <dbReference type="ARBA" id="ARBA00045608"/>
    </source>
</evidence>
<dbReference type="GO" id="GO:0006465">
    <property type="term" value="P:signal peptide processing"/>
    <property type="evidence" value="ECO:0007669"/>
    <property type="project" value="InterPro"/>
</dbReference>
<comment type="function">
    <text evidence="8">Component of the signal peptidase complex (SPC) which catalyzes the cleavage of N-terminal signal sequences from nascent proteins as they are translocated into the lumen of the endoplasmic reticulum. Enhances the enzymatic activity of SPC and facilitates the interactions between different components of the translocation site.</text>
</comment>